<name>A0A445A2H1_ARAHY</name>
<keyword evidence="2" id="KW-1185">Reference proteome</keyword>
<evidence type="ECO:0000313" key="1">
    <source>
        <dbReference type="EMBL" id="RYR20651.1"/>
    </source>
</evidence>
<accession>A0A445A2H1</accession>
<protein>
    <submittedName>
        <fullName evidence="1">Uncharacterized protein</fullName>
    </submittedName>
</protein>
<dbReference type="STRING" id="3818.A0A445A2H1"/>
<gene>
    <name evidence="1" type="ORF">Ahy_B03g065843</name>
</gene>
<reference evidence="1 2" key="1">
    <citation type="submission" date="2019-01" db="EMBL/GenBank/DDBJ databases">
        <title>Sequencing of cultivated peanut Arachis hypogaea provides insights into genome evolution and oil improvement.</title>
        <authorList>
            <person name="Chen X."/>
        </authorList>
    </citation>
    <scope>NUCLEOTIDE SEQUENCE [LARGE SCALE GENOMIC DNA]</scope>
    <source>
        <strain evidence="2">cv. Fuhuasheng</strain>
        <tissue evidence="1">Leaves</tissue>
    </source>
</reference>
<comment type="caution">
    <text evidence="1">The sequence shown here is derived from an EMBL/GenBank/DDBJ whole genome shotgun (WGS) entry which is preliminary data.</text>
</comment>
<dbReference type="EMBL" id="SDMP01000013">
    <property type="protein sequence ID" value="RYR20651.1"/>
    <property type="molecule type" value="Genomic_DNA"/>
</dbReference>
<dbReference type="Proteomes" id="UP000289738">
    <property type="component" value="Chromosome B03"/>
</dbReference>
<dbReference type="AlphaFoldDB" id="A0A445A2H1"/>
<evidence type="ECO:0000313" key="2">
    <source>
        <dbReference type="Proteomes" id="UP000289738"/>
    </source>
</evidence>
<organism evidence="1 2">
    <name type="scientific">Arachis hypogaea</name>
    <name type="common">Peanut</name>
    <dbReference type="NCBI Taxonomy" id="3818"/>
    <lineage>
        <taxon>Eukaryota</taxon>
        <taxon>Viridiplantae</taxon>
        <taxon>Streptophyta</taxon>
        <taxon>Embryophyta</taxon>
        <taxon>Tracheophyta</taxon>
        <taxon>Spermatophyta</taxon>
        <taxon>Magnoliopsida</taxon>
        <taxon>eudicotyledons</taxon>
        <taxon>Gunneridae</taxon>
        <taxon>Pentapetalae</taxon>
        <taxon>rosids</taxon>
        <taxon>fabids</taxon>
        <taxon>Fabales</taxon>
        <taxon>Fabaceae</taxon>
        <taxon>Papilionoideae</taxon>
        <taxon>50 kb inversion clade</taxon>
        <taxon>dalbergioids sensu lato</taxon>
        <taxon>Dalbergieae</taxon>
        <taxon>Pterocarpus clade</taxon>
        <taxon>Arachis</taxon>
    </lineage>
</organism>
<sequence>MVLYQRQPSMSEVLIIYYWQCSIAEDKVIFPAVDGELSFFQEHAEEESQFNDFRCLVEGIQSEGATSNSEVEFFSKLCSHADHIMETIETFP</sequence>
<proteinExistence type="predicted"/>